<gene>
    <name evidence="1" type="ORF">FHR33_006194</name>
</gene>
<protein>
    <submittedName>
        <fullName evidence="1">Uncharacterized protein</fullName>
    </submittedName>
</protein>
<sequence length="371" mass="40685">MNPAETPVIESDFASGGGCTALIVAPPRQLPLVAVQLVGDEYSWSDRDRQLRVEGRAVQWIFGMKSRASYAALDRDGYALRIRCETQAGTRRIFVAAQFPGQPVEWEAISGWRLTRSGISTADIDRVRRSHTCSVGARQLSDGDERTAVGFPLDVSGLLITPKETKTRPWLGDGERDGQSLMAEVRTSAGTVISDAVVVLPGAYAELAVDQQYQILGPASVRADVDPERLTPQWIIDSGGLALAPAIQSPLLTPQVDTYPRVSAKQPAIKDDQEETAPPEMRQALTTFASDDQPTAQLDRREEMRIRESAAKVITALGQARSVRNRNRGRELLNQLGNLLKSAPSDKFHYELRQYAEYSAWLAPTRKGGGM</sequence>
<dbReference type="EMBL" id="JACIBV010000001">
    <property type="protein sequence ID" value="MBB3730334.1"/>
    <property type="molecule type" value="Genomic_DNA"/>
</dbReference>
<proteinExistence type="predicted"/>
<comment type="caution">
    <text evidence="1">The sequence shown here is derived from an EMBL/GenBank/DDBJ whole genome shotgun (WGS) entry which is preliminary data.</text>
</comment>
<accession>A0A7W5V701</accession>
<dbReference type="AlphaFoldDB" id="A0A7W5V701"/>
<keyword evidence="2" id="KW-1185">Reference proteome</keyword>
<name>A0A7W5V701_9ACTN</name>
<organism evidence="1 2">
    <name type="scientific">Nonomuraea dietziae</name>
    <dbReference type="NCBI Taxonomy" id="65515"/>
    <lineage>
        <taxon>Bacteria</taxon>
        <taxon>Bacillati</taxon>
        <taxon>Actinomycetota</taxon>
        <taxon>Actinomycetes</taxon>
        <taxon>Streptosporangiales</taxon>
        <taxon>Streptosporangiaceae</taxon>
        <taxon>Nonomuraea</taxon>
    </lineage>
</organism>
<evidence type="ECO:0000313" key="1">
    <source>
        <dbReference type="EMBL" id="MBB3730334.1"/>
    </source>
</evidence>
<evidence type="ECO:0000313" key="2">
    <source>
        <dbReference type="Proteomes" id="UP000579945"/>
    </source>
</evidence>
<reference evidence="1 2" key="1">
    <citation type="submission" date="2020-08" db="EMBL/GenBank/DDBJ databases">
        <title>Sequencing the genomes of 1000 actinobacteria strains.</title>
        <authorList>
            <person name="Klenk H.-P."/>
        </authorList>
    </citation>
    <scope>NUCLEOTIDE SEQUENCE [LARGE SCALE GENOMIC DNA]</scope>
    <source>
        <strain evidence="1 2">DSM 44320</strain>
    </source>
</reference>
<dbReference type="Proteomes" id="UP000579945">
    <property type="component" value="Unassembled WGS sequence"/>
</dbReference>